<reference evidence="2 3" key="1">
    <citation type="submission" date="2015-11" db="EMBL/GenBank/DDBJ databases">
        <authorList>
            <person name="Zhang Y."/>
            <person name="Guo Z."/>
        </authorList>
    </citation>
    <scope>NUCLEOTIDE SEQUENCE [LARGE SCALE GENOMIC DNA]</scope>
    <source>
        <strain evidence="2 3">YFY001</strain>
    </source>
</reference>
<dbReference type="EMBL" id="CP013290">
    <property type="protein sequence ID" value="APH00731.1"/>
    <property type="molecule type" value="Genomic_DNA"/>
</dbReference>
<dbReference type="Pfam" id="PF00535">
    <property type="entry name" value="Glycos_transf_2"/>
    <property type="match status" value="1"/>
</dbReference>
<dbReference type="CDD" id="cd00761">
    <property type="entry name" value="Glyco_tranf_GTA_type"/>
    <property type="match status" value="1"/>
</dbReference>
<feature type="domain" description="Glycosyltransferase 2-like" evidence="1">
    <location>
        <begin position="269"/>
        <end position="389"/>
    </location>
</feature>
<evidence type="ECO:0000313" key="2">
    <source>
        <dbReference type="EMBL" id="APH00731.1"/>
    </source>
</evidence>
<dbReference type="PANTHER" id="PTHR43685:SF2">
    <property type="entry name" value="GLYCOSYLTRANSFERASE 2-LIKE DOMAIN-CONTAINING PROTEIN"/>
    <property type="match status" value="1"/>
</dbReference>
<protein>
    <recommendedName>
        <fullName evidence="1">Glycosyltransferase 2-like domain-containing protein</fullName>
    </recommendedName>
</protein>
<dbReference type="RefSeq" id="WP_072623897.1">
    <property type="nucleotide sequence ID" value="NZ_CP013290.1"/>
</dbReference>
<dbReference type="PANTHER" id="PTHR43685">
    <property type="entry name" value="GLYCOSYLTRANSFERASE"/>
    <property type="match status" value="1"/>
</dbReference>
<dbReference type="Gene3D" id="3.90.550.10">
    <property type="entry name" value="Spore Coat Polysaccharide Biosynthesis Protein SpsA, Chain A"/>
    <property type="match status" value="1"/>
</dbReference>
<dbReference type="SUPFAM" id="SSF53448">
    <property type="entry name" value="Nucleotide-diphospho-sugar transferases"/>
    <property type="match status" value="1"/>
</dbReference>
<dbReference type="AlphaFoldDB" id="A0A1L3MEE7"/>
<keyword evidence="3" id="KW-1185">Reference proteome</keyword>
<dbReference type="InterPro" id="IPR029044">
    <property type="entry name" value="Nucleotide-diphossugar_trans"/>
</dbReference>
<gene>
    <name evidence="2" type="ORF">ASJ30_03595</name>
</gene>
<organism evidence="2 3">
    <name type="scientific">Janibacter indicus</name>
    <dbReference type="NCBI Taxonomy" id="857417"/>
    <lineage>
        <taxon>Bacteria</taxon>
        <taxon>Bacillati</taxon>
        <taxon>Actinomycetota</taxon>
        <taxon>Actinomycetes</taxon>
        <taxon>Micrococcales</taxon>
        <taxon>Intrasporangiaceae</taxon>
        <taxon>Janibacter</taxon>
    </lineage>
</organism>
<sequence>MPTLQRARTLAVGGLRAVVTGDPAARRRVIDPLRARLRPTPLTGADPLVSGYARGAEQIGVDDLVATGHRTRSALLRDAARLLAERTGAPSWRAGWAELLVTSGDADLARTGSAVFRELVDDGHAGALTGRQCLLHAHTLLARQTEAGEGAAVLAAQLPLLTALGDDERLDLETDLAHPSITGDRDAWLELLTRRWRDAGMLVPRLLTDAELAAVVGPESVAAFGDDLDVYDRVGPDADELAARRAGLRERVREATGRDVDPDDLPLVSVVVTAYRPGPWLATALRALLDQTWSRLEVLVVDDASGPDFTDEIARIAALDPRARVITRERNGGAYRARNLGLAQAQGEFLAFLDADDWCHPERIERQVLPLLADPEVVATHALAIRASEDLRLAWLGYPAVRHNAAGLVMRRSTHERVGSFDDVRKSADSEYNARIEAVTGQVPPMVTPPLQITRLRSGSLSRSDFGVGWGIGARLAYRSAYKAWHRQLATARTKGELPPVAAGADVPQDLVLDWATRHGESDPERDSAPGRPFTAPHAWISTRPLAPFDVLVVDDAADTMADPRELRDVLDELLDLDVRIGLLHRENPARLRLYRKGLLPAVRRLVDHADDLVQVHPEEPVEAAVTWVRRAEALAVGRPAPELTTGEVVVSTPSGARTHLVEPAWTRSAVEAELVTWGVPAGSALWLPEDEARARVHQRAEEMR</sequence>
<name>A0A1L3MEE7_9MICO</name>
<evidence type="ECO:0000313" key="3">
    <source>
        <dbReference type="Proteomes" id="UP000182938"/>
    </source>
</evidence>
<dbReference type="KEGG" id="jte:ASJ30_03595"/>
<dbReference type="InterPro" id="IPR050834">
    <property type="entry name" value="Glycosyltransf_2"/>
</dbReference>
<evidence type="ECO:0000259" key="1">
    <source>
        <dbReference type="Pfam" id="PF00535"/>
    </source>
</evidence>
<proteinExistence type="predicted"/>
<dbReference type="Proteomes" id="UP000182938">
    <property type="component" value="Chromosome"/>
</dbReference>
<accession>A0A1L3MEE7</accession>
<dbReference type="InterPro" id="IPR001173">
    <property type="entry name" value="Glyco_trans_2-like"/>
</dbReference>